<feature type="region of interest" description="Disordered" evidence="1">
    <location>
        <begin position="54"/>
        <end position="84"/>
    </location>
</feature>
<comment type="caution">
    <text evidence="2">The sequence shown here is derived from an EMBL/GenBank/DDBJ whole genome shotgun (WGS) entry which is preliminary data.</text>
</comment>
<feature type="compositionally biased region" description="Basic and acidic residues" evidence="1">
    <location>
        <begin position="54"/>
        <end position="71"/>
    </location>
</feature>
<gene>
    <name evidence="2" type="ORF">NDU88_001020</name>
</gene>
<dbReference type="EMBL" id="JANPWB010000001">
    <property type="protein sequence ID" value="KAJ1213383.1"/>
    <property type="molecule type" value="Genomic_DNA"/>
</dbReference>
<dbReference type="AlphaFoldDB" id="A0AAV7WLE2"/>
<organism evidence="2 3">
    <name type="scientific">Pleurodeles waltl</name>
    <name type="common">Iberian ribbed newt</name>
    <dbReference type="NCBI Taxonomy" id="8319"/>
    <lineage>
        <taxon>Eukaryota</taxon>
        <taxon>Metazoa</taxon>
        <taxon>Chordata</taxon>
        <taxon>Craniata</taxon>
        <taxon>Vertebrata</taxon>
        <taxon>Euteleostomi</taxon>
        <taxon>Amphibia</taxon>
        <taxon>Batrachia</taxon>
        <taxon>Caudata</taxon>
        <taxon>Salamandroidea</taxon>
        <taxon>Salamandridae</taxon>
        <taxon>Pleurodelinae</taxon>
        <taxon>Pleurodeles</taxon>
    </lineage>
</organism>
<evidence type="ECO:0000313" key="2">
    <source>
        <dbReference type="EMBL" id="KAJ1213383.1"/>
    </source>
</evidence>
<reference evidence="2" key="1">
    <citation type="journal article" date="2022" name="bioRxiv">
        <title>Sequencing and chromosome-scale assembly of the giantPleurodeles waltlgenome.</title>
        <authorList>
            <person name="Brown T."/>
            <person name="Elewa A."/>
            <person name="Iarovenko S."/>
            <person name="Subramanian E."/>
            <person name="Araus A.J."/>
            <person name="Petzold A."/>
            <person name="Susuki M."/>
            <person name="Suzuki K.-i.T."/>
            <person name="Hayashi T."/>
            <person name="Toyoda A."/>
            <person name="Oliveira C."/>
            <person name="Osipova E."/>
            <person name="Leigh N.D."/>
            <person name="Simon A."/>
            <person name="Yun M.H."/>
        </authorList>
    </citation>
    <scope>NUCLEOTIDE SEQUENCE</scope>
    <source>
        <strain evidence="2">20211129_DDA</strain>
        <tissue evidence="2">Liver</tissue>
    </source>
</reference>
<dbReference type="Proteomes" id="UP001066276">
    <property type="component" value="Chromosome 1_1"/>
</dbReference>
<proteinExistence type="predicted"/>
<protein>
    <submittedName>
        <fullName evidence="2">Uncharacterized protein</fullName>
    </submittedName>
</protein>
<feature type="region of interest" description="Disordered" evidence="1">
    <location>
        <begin position="1"/>
        <end position="41"/>
    </location>
</feature>
<name>A0AAV7WLE2_PLEWA</name>
<feature type="compositionally biased region" description="Basic and acidic residues" evidence="1">
    <location>
        <begin position="8"/>
        <end position="17"/>
    </location>
</feature>
<evidence type="ECO:0000256" key="1">
    <source>
        <dbReference type="SAM" id="MobiDB-lite"/>
    </source>
</evidence>
<sequence length="103" mass="12253">MEQGAPPNKEEDADKKTGLWRTPRRRRRADTRKNRRKAAGERWLQQRTLALGGREHHIGSRIKTTEVETARRSRPRSRSTSATYNKELNNVTQVWVRYMYFIE</sequence>
<evidence type="ECO:0000313" key="3">
    <source>
        <dbReference type="Proteomes" id="UP001066276"/>
    </source>
</evidence>
<feature type="compositionally biased region" description="Basic residues" evidence="1">
    <location>
        <begin position="22"/>
        <end position="37"/>
    </location>
</feature>
<keyword evidence="3" id="KW-1185">Reference proteome</keyword>
<accession>A0AAV7WLE2</accession>